<dbReference type="Gene3D" id="1.20.140.160">
    <property type="match status" value="1"/>
</dbReference>
<dbReference type="SUPFAM" id="SSF88659">
    <property type="entry name" value="Sigma3 and sigma4 domains of RNA polymerase sigma factors"/>
    <property type="match status" value="1"/>
</dbReference>
<organism evidence="2 3">
    <name type="scientific">Clostridium sulfidigenes</name>
    <dbReference type="NCBI Taxonomy" id="318464"/>
    <lineage>
        <taxon>Bacteria</taxon>
        <taxon>Bacillati</taxon>
        <taxon>Bacillota</taxon>
        <taxon>Clostridia</taxon>
        <taxon>Eubacteriales</taxon>
        <taxon>Clostridiaceae</taxon>
        <taxon>Clostridium</taxon>
    </lineage>
</organism>
<accession>A0A927ZQE2</accession>
<feature type="domain" description="RNA polymerase sigma-70 region 4" evidence="1">
    <location>
        <begin position="118"/>
        <end position="163"/>
    </location>
</feature>
<dbReference type="GO" id="GO:0006352">
    <property type="term" value="P:DNA-templated transcription initiation"/>
    <property type="evidence" value="ECO:0007669"/>
    <property type="project" value="InterPro"/>
</dbReference>
<dbReference type="EMBL" id="SVCM01000156">
    <property type="protein sequence ID" value="MBE6061215.1"/>
    <property type="molecule type" value="Genomic_DNA"/>
</dbReference>
<dbReference type="AlphaFoldDB" id="A0A927ZQE2"/>
<dbReference type="InterPro" id="IPR007630">
    <property type="entry name" value="RNA_pol_sigma70_r4"/>
</dbReference>
<comment type="caution">
    <text evidence="2">The sequence shown here is derived from an EMBL/GenBank/DDBJ whole genome shotgun (WGS) entry which is preliminary data.</text>
</comment>
<reference evidence="2" key="1">
    <citation type="submission" date="2019-04" db="EMBL/GenBank/DDBJ databases">
        <title>Evolution of Biomass-Degrading Anaerobic Consortia Revealed by Metagenomics.</title>
        <authorList>
            <person name="Peng X."/>
        </authorList>
    </citation>
    <scope>NUCLEOTIDE SEQUENCE</scope>
    <source>
        <strain evidence="2">SIG254</strain>
    </source>
</reference>
<dbReference type="GO" id="GO:0003700">
    <property type="term" value="F:DNA-binding transcription factor activity"/>
    <property type="evidence" value="ECO:0007669"/>
    <property type="project" value="InterPro"/>
</dbReference>
<dbReference type="Pfam" id="PF04545">
    <property type="entry name" value="Sigma70_r4"/>
    <property type="match status" value="1"/>
</dbReference>
<dbReference type="InterPro" id="IPR013324">
    <property type="entry name" value="RNA_pol_sigma_r3/r4-like"/>
</dbReference>
<gene>
    <name evidence="2" type="ORF">E7215_13750</name>
</gene>
<sequence>MIGFNTWHSKVEYDFIDDPYENFQIYLYYLCNMSDIDNKEIMLKYLNAVNPKNCTVPKEEVIRLFNKAYEEYEKCIKLIRSNTIVALKSVSKFKEELKSCDEERAIELKHYLTAIAGVLKTLNEEEQRVIAYRYFEGMTYVNIGKYIECSPGTVRNRIIKTIESIEGTLFDIYNIHEWSI</sequence>
<name>A0A927ZQE2_9CLOT</name>
<evidence type="ECO:0000313" key="2">
    <source>
        <dbReference type="EMBL" id="MBE6061215.1"/>
    </source>
</evidence>
<evidence type="ECO:0000259" key="1">
    <source>
        <dbReference type="Pfam" id="PF04545"/>
    </source>
</evidence>
<dbReference type="Proteomes" id="UP000768462">
    <property type="component" value="Unassembled WGS sequence"/>
</dbReference>
<proteinExistence type="predicted"/>
<evidence type="ECO:0000313" key="3">
    <source>
        <dbReference type="Proteomes" id="UP000768462"/>
    </source>
</evidence>
<protein>
    <recommendedName>
        <fullName evidence="1">RNA polymerase sigma-70 region 4 domain-containing protein</fullName>
    </recommendedName>
</protein>
<dbReference type="CDD" id="cd06171">
    <property type="entry name" value="Sigma70_r4"/>
    <property type="match status" value="1"/>
</dbReference>